<evidence type="ECO:0000313" key="4">
    <source>
        <dbReference type="Proteomes" id="UP000504636"/>
    </source>
</evidence>
<dbReference type="GO" id="GO:0008270">
    <property type="term" value="F:zinc ion binding"/>
    <property type="evidence" value="ECO:0007669"/>
    <property type="project" value="InterPro"/>
</dbReference>
<evidence type="ECO:0000256" key="1">
    <source>
        <dbReference type="ARBA" id="ARBA00023242"/>
    </source>
</evidence>
<organism evidence="3">
    <name type="scientific">Mytilinidion resinicola</name>
    <dbReference type="NCBI Taxonomy" id="574789"/>
    <lineage>
        <taxon>Eukaryota</taxon>
        <taxon>Fungi</taxon>
        <taxon>Dikarya</taxon>
        <taxon>Ascomycota</taxon>
        <taxon>Pezizomycotina</taxon>
        <taxon>Dothideomycetes</taxon>
        <taxon>Pleosporomycetidae</taxon>
        <taxon>Mytilinidiales</taxon>
        <taxon>Mytilinidiaceae</taxon>
        <taxon>Mytilinidion</taxon>
    </lineage>
</organism>
<dbReference type="RefSeq" id="XP_033578743.1">
    <property type="nucleotide sequence ID" value="XM_033717729.1"/>
</dbReference>
<sequence>MVNIGGRSKGCSTCRKRRVKCDESHPICRRCQSLNLECHGPRGISFIYDKLAGPMKTQTRTALSEEAPVLLSATPRIVGFDVYICYTQAHLIRDGLIASTITDIKAADLVPSGTAVASRQVSHQAIMSFATILFGIQHRQADITRQGYAMHGVALKQLNQVLSDTTRHSRDEVIVAVAALSISELLVPSGPDNYLTHMMGLERLIDLQDPVSFWSEKSSGFCKGVRFMILLASLKLCRPSILAKPDWKKAMRTNSSYQELQEQDLFDVLADCSILLAERDAMLSAWNTNSINAGEQRDDIERRASSLLIHLYEWRRRWDTDLENICSETAVCPSGLEESQFIHNEDPEAPLVTATTIPNVPAAIMLMLYNLALMRVLQIIATLPLEESATRNILQQLETANECRANERIAAREACRCIQYYLCIRRRLDASASPIIHWAVATAWTALRRDDSIEGAWMQDLLSKKGRQVAAEGLWTTYLWLNSLPE</sequence>
<name>A0A6A6YTD2_9PEZI</name>
<dbReference type="Pfam" id="PF00172">
    <property type="entry name" value="Zn_clus"/>
    <property type="match status" value="1"/>
</dbReference>
<dbReference type="Gene3D" id="4.10.240.10">
    <property type="entry name" value="Zn(2)-C6 fungal-type DNA-binding domain"/>
    <property type="match status" value="1"/>
</dbReference>
<dbReference type="AlphaFoldDB" id="A0A6A6YTD2"/>
<dbReference type="PANTHER" id="PTHR38111:SF2">
    <property type="entry name" value="FINGER DOMAIN PROTEIN, PUTATIVE (AFU_ORTHOLOGUE AFUA_1G01560)-RELATED"/>
    <property type="match status" value="1"/>
</dbReference>
<accession>A0A6A6YTD2</accession>
<reference evidence="5" key="3">
    <citation type="submission" date="2025-04" db="UniProtKB">
        <authorList>
            <consortium name="RefSeq"/>
        </authorList>
    </citation>
    <scope>IDENTIFICATION</scope>
    <source>
        <strain evidence="5">CBS 304.34</strain>
    </source>
</reference>
<dbReference type="PANTHER" id="PTHR38111">
    <property type="entry name" value="ZN(2)-C6 FUNGAL-TYPE DOMAIN-CONTAINING PROTEIN-RELATED"/>
    <property type="match status" value="1"/>
</dbReference>
<dbReference type="InterPro" id="IPR053178">
    <property type="entry name" value="Osmoadaptation_assoc"/>
</dbReference>
<reference evidence="3 5" key="1">
    <citation type="journal article" date="2020" name="Stud. Mycol.">
        <title>101 Dothideomycetes genomes: a test case for predicting lifestyles and emergence of pathogens.</title>
        <authorList>
            <person name="Haridas S."/>
            <person name="Albert R."/>
            <person name="Binder M."/>
            <person name="Bloem J."/>
            <person name="Labutti K."/>
            <person name="Salamov A."/>
            <person name="Andreopoulos B."/>
            <person name="Baker S."/>
            <person name="Barry K."/>
            <person name="Bills G."/>
            <person name="Bluhm B."/>
            <person name="Cannon C."/>
            <person name="Castanera R."/>
            <person name="Culley D."/>
            <person name="Daum C."/>
            <person name="Ezra D."/>
            <person name="Gonzalez J."/>
            <person name="Henrissat B."/>
            <person name="Kuo A."/>
            <person name="Liang C."/>
            <person name="Lipzen A."/>
            <person name="Lutzoni F."/>
            <person name="Magnuson J."/>
            <person name="Mondo S."/>
            <person name="Nolan M."/>
            <person name="Ohm R."/>
            <person name="Pangilinan J."/>
            <person name="Park H.-J."/>
            <person name="Ramirez L."/>
            <person name="Alfaro M."/>
            <person name="Sun H."/>
            <person name="Tritt A."/>
            <person name="Yoshinaga Y."/>
            <person name="Zwiers L.-H."/>
            <person name="Turgeon B."/>
            <person name="Goodwin S."/>
            <person name="Spatafora J."/>
            <person name="Crous P."/>
            <person name="Grigoriev I."/>
        </authorList>
    </citation>
    <scope>NUCLEOTIDE SEQUENCE</scope>
    <source>
        <strain evidence="3 5">CBS 304.34</strain>
    </source>
</reference>
<keyword evidence="1" id="KW-0539">Nucleus</keyword>
<dbReference type="OrthoDB" id="5126878at2759"/>
<dbReference type="PROSITE" id="PS50048">
    <property type="entry name" value="ZN2_CY6_FUNGAL_2"/>
    <property type="match status" value="1"/>
</dbReference>
<dbReference type="SMART" id="SM00066">
    <property type="entry name" value="GAL4"/>
    <property type="match status" value="1"/>
</dbReference>
<dbReference type="EMBL" id="MU003698">
    <property type="protein sequence ID" value="KAF2811779.1"/>
    <property type="molecule type" value="Genomic_DNA"/>
</dbReference>
<evidence type="ECO:0000313" key="5">
    <source>
        <dbReference type="RefSeq" id="XP_033578743.1"/>
    </source>
</evidence>
<dbReference type="Proteomes" id="UP000504636">
    <property type="component" value="Unplaced"/>
</dbReference>
<gene>
    <name evidence="3 5" type="ORF">BDZ99DRAFT_440707</name>
</gene>
<dbReference type="GeneID" id="54458622"/>
<evidence type="ECO:0000259" key="2">
    <source>
        <dbReference type="PROSITE" id="PS50048"/>
    </source>
</evidence>
<dbReference type="PROSITE" id="PS00463">
    <property type="entry name" value="ZN2_CY6_FUNGAL_1"/>
    <property type="match status" value="1"/>
</dbReference>
<proteinExistence type="predicted"/>
<reference evidence="5" key="2">
    <citation type="submission" date="2020-04" db="EMBL/GenBank/DDBJ databases">
        <authorList>
            <consortium name="NCBI Genome Project"/>
        </authorList>
    </citation>
    <scope>NUCLEOTIDE SEQUENCE</scope>
    <source>
        <strain evidence="5">CBS 304.34</strain>
    </source>
</reference>
<dbReference type="InterPro" id="IPR036864">
    <property type="entry name" value="Zn2-C6_fun-type_DNA-bd_sf"/>
</dbReference>
<dbReference type="GO" id="GO:0000981">
    <property type="term" value="F:DNA-binding transcription factor activity, RNA polymerase II-specific"/>
    <property type="evidence" value="ECO:0007669"/>
    <property type="project" value="InterPro"/>
</dbReference>
<keyword evidence="4" id="KW-1185">Reference proteome</keyword>
<dbReference type="SUPFAM" id="SSF57701">
    <property type="entry name" value="Zn2/Cys6 DNA-binding domain"/>
    <property type="match status" value="1"/>
</dbReference>
<feature type="domain" description="Zn(2)-C6 fungal-type" evidence="2">
    <location>
        <begin position="10"/>
        <end position="38"/>
    </location>
</feature>
<evidence type="ECO:0000313" key="3">
    <source>
        <dbReference type="EMBL" id="KAF2811779.1"/>
    </source>
</evidence>
<dbReference type="CDD" id="cd00067">
    <property type="entry name" value="GAL4"/>
    <property type="match status" value="1"/>
</dbReference>
<dbReference type="InterPro" id="IPR001138">
    <property type="entry name" value="Zn2Cys6_DnaBD"/>
</dbReference>
<protein>
    <recommendedName>
        <fullName evidence="2">Zn(2)-C6 fungal-type domain-containing protein</fullName>
    </recommendedName>
</protein>